<evidence type="ECO:0000313" key="1">
    <source>
        <dbReference type="EMBL" id="CAJ0575005.1"/>
    </source>
</evidence>
<proteinExistence type="predicted"/>
<keyword evidence="2" id="KW-1185">Reference proteome</keyword>
<name>A0AA36CV97_9BILA</name>
<comment type="caution">
    <text evidence="1">The sequence shown here is derived from an EMBL/GenBank/DDBJ whole genome shotgun (WGS) entry which is preliminary data.</text>
</comment>
<feature type="non-terminal residue" evidence="1">
    <location>
        <position position="1"/>
    </location>
</feature>
<sequence>MRYQAVVAIYGSDNEDTIDFGTRYDDVGAFNEYLGELDLTAPNNETIIDTINTLNGQAHFSEVITILFTASPQSYISRAGENEWKERTVGVAVEDVVFNFALPGGPLDIGYATDSLSSWAVQDVVVVLFTGSDPSKFPAAAQNYTRKSMTVGVAVGAQTSAFAAISVKAMQPATIYQAALSLCQPNNGFTTAQPSPTVNTGQYYSQISFADAVAAKLFSISKLNFQAGAAIYGSDNEGALDLGTLFDDSRSFSEYLTELDLTAPNDESIIEAIATMNNKGGFAQFITILFTASPQSEMSMSPDNKWKDLTVGLAIVLNFGLQGGQLDIGYATDMLSDWSVEDAVIVLFTGSDPHKFRDAGWNYTRRPTTIGVADGADTRAFAVLPVPYLHPIAIYDATIQLCRTAVPTRAPPTTTTILTTTPVDYRARCSVAFWLDASYEAWVSYEAQKQHTLAAAKQAFQKYDGGAFLFQASVWILGQGMGAPTLDTLETNFASFNQTLQGLDRLLKVTKADNSTIATTIGFMNSQPFYPHITLFFTNSNQAEIDASPENADRSSSYGYDFTPVNLMRLANSISDPPAAGMVDVIDNYCRKIHQD</sequence>
<dbReference type="AlphaFoldDB" id="A0AA36CV97"/>
<organism evidence="1 2">
    <name type="scientific">Mesorhabditis spiculigera</name>
    <dbReference type="NCBI Taxonomy" id="96644"/>
    <lineage>
        <taxon>Eukaryota</taxon>
        <taxon>Metazoa</taxon>
        <taxon>Ecdysozoa</taxon>
        <taxon>Nematoda</taxon>
        <taxon>Chromadorea</taxon>
        <taxon>Rhabditida</taxon>
        <taxon>Rhabditina</taxon>
        <taxon>Rhabditomorpha</taxon>
        <taxon>Rhabditoidea</taxon>
        <taxon>Rhabditidae</taxon>
        <taxon>Mesorhabditinae</taxon>
        <taxon>Mesorhabditis</taxon>
    </lineage>
</organism>
<protein>
    <submittedName>
        <fullName evidence="1">Uncharacterized protein</fullName>
    </submittedName>
</protein>
<dbReference type="Proteomes" id="UP001177023">
    <property type="component" value="Unassembled WGS sequence"/>
</dbReference>
<reference evidence="1" key="1">
    <citation type="submission" date="2023-06" db="EMBL/GenBank/DDBJ databases">
        <authorList>
            <person name="Delattre M."/>
        </authorList>
    </citation>
    <scope>NUCLEOTIDE SEQUENCE</scope>
    <source>
        <strain evidence="1">AF72</strain>
    </source>
</reference>
<dbReference type="EMBL" id="CATQJA010002635">
    <property type="protein sequence ID" value="CAJ0575005.1"/>
    <property type="molecule type" value="Genomic_DNA"/>
</dbReference>
<accession>A0AA36CV97</accession>
<gene>
    <name evidence="1" type="ORF">MSPICULIGERA_LOCUS13324</name>
</gene>
<evidence type="ECO:0000313" key="2">
    <source>
        <dbReference type="Proteomes" id="UP001177023"/>
    </source>
</evidence>